<dbReference type="EMBL" id="LAZR01050684">
    <property type="protein sequence ID" value="KKK86807.1"/>
    <property type="molecule type" value="Genomic_DNA"/>
</dbReference>
<feature type="compositionally biased region" description="Basic and acidic residues" evidence="1">
    <location>
        <begin position="1"/>
        <end position="17"/>
    </location>
</feature>
<feature type="non-terminal residue" evidence="2">
    <location>
        <position position="24"/>
    </location>
</feature>
<feature type="region of interest" description="Disordered" evidence="1">
    <location>
        <begin position="1"/>
        <end position="24"/>
    </location>
</feature>
<sequence>MAKQQDNKEISIPDLLKEVTPGFG</sequence>
<comment type="caution">
    <text evidence="2">The sequence shown here is derived from an EMBL/GenBank/DDBJ whole genome shotgun (WGS) entry which is preliminary data.</text>
</comment>
<proteinExistence type="predicted"/>
<gene>
    <name evidence="2" type="ORF">LCGC14_2759570</name>
</gene>
<organism evidence="2">
    <name type="scientific">marine sediment metagenome</name>
    <dbReference type="NCBI Taxonomy" id="412755"/>
    <lineage>
        <taxon>unclassified sequences</taxon>
        <taxon>metagenomes</taxon>
        <taxon>ecological metagenomes</taxon>
    </lineage>
</organism>
<protein>
    <submittedName>
        <fullName evidence="2">Uncharacterized protein</fullName>
    </submittedName>
</protein>
<evidence type="ECO:0000313" key="2">
    <source>
        <dbReference type="EMBL" id="KKK86807.1"/>
    </source>
</evidence>
<accession>A0A0F8YZC7</accession>
<name>A0A0F8YZC7_9ZZZZ</name>
<reference evidence="2" key="1">
    <citation type="journal article" date="2015" name="Nature">
        <title>Complex archaea that bridge the gap between prokaryotes and eukaryotes.</title>
        <authorList>
            <person name="Spang A."/>
            <person name="Saw J.H."/>
            <person name="Jorgensen S.L."/>
            <person name="Zaremba-Niedzwiedzka K."/>
            <person name="Martijn J."/>
            <person name="Lind A.E."/>
            <person name="van Eijk R."/>
            <person name="Schleper C."/>
            <person name="Guy L."/>
            <person name="Ettema T.J."/>
        </authorList>
    </citation>
    <scope>NUCLEOTIDE SEQUENCE</scope>
</reference>
<dbReference type="AlphaFoldDB" id="A0A0F8YZC7"/>
<evidence type="ECO:0000256" key="1">
    <source>
        <dbReference type="SAM" id="MobiDB-lite"/>
    </source>
</evidence>